<feature type="region of interest" description="Disordered" evidence="12">
    <location>
        <begin position="54"/>
        <end position="138"/>
    </location>
</feature>
<dbReference type="AlphaFoldDB" id="A0A8H3AAL6"/>
<dbReference type="InterPro" id="IPR033122">
    <property type="entry name" value="LETM1-like_RBD"/>
</dbReference>
<keyword evidence="4" id="KW-0050">Antiport</keyword>
<evidence type="ECO:0000256" key="6">
    <source>
        <dbReference type="ARBA" id="ARBA00022792"/>
    </source>
</evidence>
<feature type="region of interest" description="Disordered" evidence="12">
    <location>
        <begin position="556"/>
        <end position="577"/>
    </location>
</feature>
<accession>A0A8H3AAL6</accession>
<feature type="compositionally biased region" description="Low complexity" evidence="12">
    <location>
        <begin position="88"/>
        <end position="111"/>
    </location>
</feature>
<evidence type="ECO:0000313" key="16">
    <source>
        <dbReference type="Proteomes" id="UP000663853"/>
    </source>
</evidence>
<dbReference type="PANTHER" id="PTHR14009">
    <property type="entry name" value="LEUCINE ZIPPER-EF-HAND CONTAINING TRANSMEMBRANE PROTEIN"/>
    <property type="match status" value="1"/>
</dbReference>
<evidence type="ECO:0000256" key="7">
    <source>
        <dbReference type="ARBA" id="ARBA00022989"/>
    </source>
</evidence>
<comment type="similarity">
    <text evidence="2">Belongs to the LETM1 family.</text>
</comment>
<dbReference type="EMBL" id="CAJMXA010000147">
    <property type="protein sequence ID" value="CAE6418802.1"/>
    <property type="molecule type" value="Genomic_DNA"/>
</dbReference>
<comment type="caution">
    <text evidence="15">The sequence shown here is derived from an EMBL/GenBank/DDBJ whole genome shotgun (WGS) entry which is preliminary data.</text>
</comment>
<evidence type="ECO:0000256" key="9">
    <source>
        <dbReference type="ARBA" id="ARBA00023136"/>
    </source>
</evidence>
<evidence type="ECO:0000256" key="13">
    <source>
        <dbReference type="SAM" id="Phobius"/>
    </source>
</evidence>
<keyword evidence="5 13" id="KW-0812">Transmembrane</keyword>
<feature type="compositionally biased region" description="Basic and acidic residues" evidence="12">
    <location>
        <begin position="479"/>
        <end position="497"/>
    </location>
</feature>
<evidence type="ECO:0000256" key="8">
    <source>
        <dbReference type="ARBA" id="ARBA00023128"/>
    </source>
</evidence>
<dbReference type="PROSITE" id="PS51758">
    <property type="entry name" value="LETM1_RBD"/>
    <property type="match status" value="1"/>
</dbReference>
<comment type="subcellular location">
    <subcellularLocation>
        <location evidence="1">Mitochondrion inner membrane</location>
        <topology evidence="1">Single-pass membrane protein</topology>
    </subcellularLocation>
</comment>
<evidence type="ECO:0000256" key="5">
    <source>
        <dbReference type="ARBA" id="ARBA00022692"/>
    </source>
</evidence>
<feature type="transmembrane region" description="Helical" evidence="13">
    <location>
        <begin position="200"/>
        <end position="223"/>
    </location>
</feature>
<dbReference type="Proteomes" id="UP000663853">
    <property type="component" value="Unassembled WGS sequence"/>
</dbReference>
<evidence type="ECO:0000256" key="2">
    <source>
        <dbReference type="ARBA" id="ARBA00009584"/>
    </source>
</evidence>
<evidence type="ECO:0000256" key="1">
    <source>
        <dbReference type="ARBA" id="ARBA00004434"/>
    </source>
</evidence>
<name>A0A8H3AAL6_9AGAM</name>
<keyword evidence="7 13" id="KW-1133">Transmembrane helix</keyword>
<keyword evidence="8 11" id="KW-0496">Mitochondrion</keyword>
<feature type="region of interest" description="Disordered" evidence="12">
    <location>
        <begin position="471"/>
        <end position="497"/>
    </location>
</feature>
<feature type="compositionally biased region" description="Basic and acidic residues" evidence="12">
    <location>
        <begin position="116"/>
        <end position="138"/>
    </location>
</feature>
<keyword evidence="6" id="KW-0999">Mitochondrion inner membrane</keyword>
<gene>
    <name evidence="15" type="ORF">RDB_LOCUS9317</name>
</gene>
<dbReference type="SUPFAM" id="SSF47473">
    <property type="entry name" value="EF-hand"/>
    <property type="match status" value="1"/>
</dbReference>
<proteinExistence type="inferred from homology"/>
<dbReference type="GO" id="GO:0030003">
    <property type="term" value="P:intracellular monoatomic cation homeostasis"/>
    <property type="evidence" value="ECO:0007669"/>
    <property type="project" value="TreeGrafter"/>
</dbReference>
<evidence type="ECO:0000259" key="14">
    <source>
        <dbReference type="PROSITE" id="PS51758"/>
    </source>
</evidence>
<evidence type="ECO:0000256" key="4">
    <source>
        <dbReference type="ARBA" id="ARBA00022449"/>
    </source>
</evidence>
<reference evidence="15" key="1">
    <citation type="submission" date="2021-01" db="EMBL/GenBank/DDBJ databases">
        <authorList>
            <person name="Kaushik A."/>
        </authorList>
    </citation>
    <scope>NUCLEOTIDE SEQUENCE</scope>
    <source>
        <strain evidence="15">AG6-10EEA</strain>
    </source>
</reference>
<feature type="domain" description="Letm1 RBD" evidence="14">
    <location>
        <begin position="246"/>
        <end position="430"/>
    </location>
</feature>
<sequence>MSIWMPRKGGNLRPMVMSLASLSRPGYRFKLPSQQNLFLYESLSYSVSARRVVSTSTEGRGDPKHNPELPTAGKVGKVGDPKGSTLFSPAPSKSAPPTTSGPSSPTKSSGSNTDISKNEAKPIVPAEDKSATKLKDDAKPEGRLAKAWVWIKHEANHYWDGSKLLAAEVRVSSKLLRKVLNGARLTRRERRQLTRTTNDLLRLIPFAVFVLVPFMELLLPVALKLFPNMLPSTFEDKFAAQEKQRKLLKVRLEMAKFLQDTLRESPLKSGSNILSTDEFKNFFLKVRSTGESPSVEEVVKVAKLFDTDLTLDNLSRPQLVSICRYMGLNAFGTDNFLRYQIRSRLVEIRRDDEVILNEGIDSLSTKELQHACQSRGLRTVGVSPSRLREEMSEWIDLHLGNRVSGVLLILSRAFTWDRDGDVPVLKGLESVMSSLPDTLLSEAELEVDSEKASYKQKLEVLQQQEELIDDEAEQEAKEEEARRQRRAAEESAKREEEALMAQALLPESELRVSVEEDDARMTTEQLAELGEALSILSAKSSVLKERDELRALMEENQRVEEENAAQKAEGEPVTTPSNPLIKKIRAMLTKVDEQLEAYDAKVGSSLQMITCDSQGKIPVHDLERALRVIKHAPGEDEIEGLVHKLDVDHDGYVVLEHVLGLVREEGLGIVLDDEAKNIVGQGREIIDSNLKPKKEDIVQE</sequence>
<evidence type="ECO:0000313" key="15">
    <source>
        <dbReference type="EMBL" id="CAE6418802.1"/>
    </source>
</evidence>
<evidence type="ECO:0000256" key="10">
    <source>
        <dbReference type="ARBA" id="ARBA00031360"/>
    </source>
</evidence>
<keyword evidence="4" id="KW-0813">Transport</keyword>
<protein>
    <recommendedName>
        <fullName evidence="3">Mitochondrial proton/calcium exchanger protein</fullName>
    </recommendedName>
    <alternativeName>
        <fullName evidence="10">Leucine zipper-EF-hand-containing transmembrane protein 1</fullName>
    </alternativeName>
</protein>
<evidence type="ECO:0000256" key="12">
    <source>
        <dbReference type="SAM" id="MobiDB-lite"/>
    </source>
</evidence>
<evidence type="ECO:0000256" key="11">
    <source>
        <dbReference type="PROSITE-ProRule" id="PRU01094"/>
    </source>
</evidence>
<evidence type="ECO:0000256" key="3">
    <source>
        <dbReference type="ARBA" id="ARBA00020557"/>
    </source>
</evidence>
<dbReference type="InterPro" id="IPR044202">
    <property type="entry name" value="LETM1/MDM38-like"/>
</dbReference>
<dbReference type="PANTHER" id="PTHR14009:SF1">
    <property type="entry name" value="MITOCHONDRIAL PROTON_CALCIUM EXCHANGER PROTEIN"/>
    <property type="match status" value="1"/>
</dbReference>
<keyword evidence="9 13" id="KW-0472">Membrane</keyword>
<dbReference type="GO" id="GO:0043022">
    <property type="term" value="F:ribosome binding"/>
    <property type="evidence" value="ECO:0007669"/>
    <property type="project" value="InterPro"/>
</dbReference>
<dbReference type="Pfam" id="PF07766">
    <property type="entry name" value="LETM1_RBD"/>
    <property type="match status" value="1"/>
</dbReference>
<dbReference type="GO" id="GO:0005743">
    <property type="term" value="C:mitochondrial inner membrane"/>
    <property type="evidence" value="ECO:0007669"/>
    <property type="project" value="UniProtKB-SubCell"/>
</dbReference>
<organism evidence="15 16">
    <name type="scientific">Rhizoctonia solani</name>
    <dbReference type="NCBI Taxonomy" id="456999"/>
    <lineage>
        <taxon>Eukaryota</taxon>
        <taxon>Fungi</taxon>
        <taxon>Dikarya</taxon>
        <taxon>Basidiomycota</taxon>
        <taxon>Agaricomycotina</taxon>
        <taxon>Agaricomycetes</taxon>
        <taxon>Cantharellales</taxon>
        <taxon>Ceratobasidiaceae</taxon>
        <taxon>Rhizoctonia</taxon>
    </lineage>
</organism>
<dbReference type="InterPro" id="IPR011992">
    <property type="entry name" value="EF-hand-dom_pair"/>
</dbReference>
<dbReference type="GO" id="GO:0015297">
    <property type="term" value="F:antiporter activity"/>
    <property type="evidence" value="ECO:0007669"/>
    <property type="project" value="UniProtKB-KW"/>
</dbReference>
<dbReference type="Gene3D" id="1.10.238.10">
    <property type="entry name" value="EF-hand"/>
    <property type="match status" value="1"/>
</dbReference>